<dbReference type="RefSeq" id="WP_017740857.1">
    <property type="nucleotide sequence ID" value="NZ_KQ976356.1"/>
</dbReference>
<name>A0A139WQ92_9CYAN</name>
<evidence type="ECO:0000313" key="2">
    <source>
        <dbReference type="EMBL" id="KYC34599.1"/>
    </source>
</evidence>
<keyword evidence="2" id="KW-0347">Helicase</keyword>
<reference evidence="2 3" key="1">
    <citation type="journal article" date="2013" name="Genome Biol. Evol.">
        <title>Genomes of Stigonematalean cyanobacteria (subsection V) and the evolution of oxygenic photosynthesis from prokaryotes to plastids.</title>
        <authorList>
            <person name="Dagan T."/>
            <person name="Roettger M."/>
            <person name="Stucken K."/>
            <person name="Landan G."/>
            <person name="Koch R."/>
            <person name="Major P."/>
            <person name="Gould S.B."/>
            <person name="Goremykin V.V."/>
            <person name="Rippka R."/>
            <person name="Tandeau de Marsac N."/>
            <person name="Gugger M."/>
            <person name="Lockhart P.J."/>
            <person name="Allen J.F."/>
            <person name="Brune I."/>
            <person name="Maus I."/>
            <person name="Puhler A."/>
            <person name="Martin W.F."/>
        </authorList>
    </citation>
    <scope>NUCLEOTIDE SEQUENCE [LARGE SCALE GENOMIC DNA]</scope>
    <source>
        <strain evidence="2 3">PCC 7110</strain>
    </source>
</reference>
<dbReference type="Pfam" id="PF25164">
    <property type="entry name" value="CoiA_N"/>
    <property type="match status" value="1"/>
</dbReference>
<dbReference type="SMART" id="SM00974">
    <property type="entry name" value="T5orf172"/>
    <property type="match status" value="1"/>
</dbReference>
<keyword evidence="2" id="KW-0067">ATP-binding</keyword>
<keyword evidence="2" id="KW-0547">Nucleotide-binding</keyword>
<gene>
    <name evidence="2" type="ORF">WA1_51370</name>
</gene>
<evidence type="ECO:0000259" key="1">
    <source>
        <dbReference type="SMART" id="SM00974"/>
    </source>
</evidence>
<keyword evidence="3" id="KW-1185">Reference proteome</keyword>
<keyword evidence="2" id="KW-0378">Hydrolase</keyword>
<organism evidence="2 3">
    <name type="scientific">Scytonema hofmannii PCC 7110</name>
    <dbReference type="NCBI Taxonomy" id="128403"/>
    <lineage>
        <taxon>Bacteria</taxon>
        <taxon>Bacillati</taxon>
        <taxon>Cyanobacteriota</taxon>
        <taxon>Cyanophyceae</taxon>
        <taxon>Nostocales</taxon>
        <taxon>Scytonemataceae</taxon>
        <taxon>Scytonema</taxon>
    </lineage>
</organism>
<accession>A0A139WQ92</accession>
<comment type="caution">
    <text evidence="2">The sequence shown here is derived from an EMBL/GenBank/DDBJ whole genome shotgun (WGS) entry which is preliminary data.</text>
</comment>
<dbReference type="Pfam" id="PF13455">
    <property type="entry name" value="MUG113"/>
    <property type="match status" value="1"/>
</dbReference>
<evidence type="ECO:0000313" key="3">
    <source>
        <dbReference type="Proteomes" id="UP000076925"/>
    </source>
</evidence>
<dbReference type="AlphaFoldDB" id="A0A139WQ92"/>
<protein>
    <submittedName>
        <fullName evidence="2">Helicase</fullName>
    </submittedName>
</protein>
<dbReference type="InterPro" id="IPR057253">
    <property type="entry name" value="CoiA-like_N"/>
</dbReference>
<proteinExistence type="predicted"/>
<dbReference type="OrthoDB" id="1490774at2"/>
<dbReference type="GO" id="GO:0004386">
    <property type="term" value="F:helicase activity"/>
    <property type="evidence" value="ECO:0007669"/>
    <property type="project" value="UniProtKB-KW"/>
</dbReference>
<feature type="domain" description="Bacteriophage T5 Orf172 DNA-binding" evidence="1">
    <location>
        <begin position="194"/>
        <end position="275"/>
    </location>
</feature>
<dbReference type="EMBL" id="ANNX02000078">
    <property type="protein sequence ID" value="KYC34599.1"/>
    <property type="molecule type" value="Genomic_DNA"/>
</dbReference>
<dbReference type="Proteomes" id="UP000076925">
    <property type="component" value="Unassembled WGS sequence"/>
</dbReference>
<sequence>MWLNYGVNQDGALVFIDDVPKGKTQLHCPYCSGRLTAKKGTRKEHHFAHTEDTCREVSRSTDIPTLPLFDKFHLELTGKELEQLEKFWRKGHCSMVRTLESQKLLQWNEYKGRVGRYELTKLGKIPLGQLSLQLFNEIQEPLIEKKLRDLQRSVLDAYDTDSPLLVEKLTDLKIYRAQLQRILANTLYFLLIQASGETFYKIGVTRRPVQERFTEIQNQLCSQFQQVTIKTLGTWEHRGNVELYFKHRYRDFNYMHGTSTEYYKFDDATSVLLDLRRMKPKVLTEVETGILNGFPDQVEVGIQADQKATQRSQAIKTGMSRAKLWGTHVGRPTETDEGFLQKPSSQKVISALYEGLSLRKAAERAGVAVNTVRKVQALLHNKSTT</sequence>
<dbReference type="InterPro" id="IPR018306">
    <property type="entry name" value="Phage_T5_Orf172_DNA-bd"/>
</dbReference>